<evidence type="ECO:0000256" key="1">
    <source>
        <dbReference type="ARBA" id="ARBA00022490"/>
    </source>
</evidence>
<comment type="subunit">
    <text evidence="5">Monomer. Associates with the 60S ribosomal subunit. Interacts with RACK1. Interacts with DICER1, AGO2, TARBP2, MOV10 and RPL7A; they form a large RNA-induced silencing complex (RISC).</text>
</comment>
<dbReference type="SUPFAM" id="SSF55909">
    <property type="entry name" value="Pentein"/>
    <property type="match status" value="1"/>
</dbReference>
<dbReference type="GO" id="GO:0003743">
    <property type="term" value="F:translation initiation factor activity"/>
    <property type="evidence" value="ECO:0007669"/>
    <property type="project" value="UniProtKB-UniRule"/>
</dbReference>
<keyword evidence="1 6" id="KW-0963">Cytoplasm</keyword>
<dbReference type="NCBIfam" id="TIGR00323">
    <property type="entry name" value="eIF-6"/>
    <property type="match status" value="1"/>
</dbReference>
<comment type="subcellular location">
    <subcellularLocation>
        <location evidence="6">Cytoplasm</location>
    </subcellularLocation>
    <subcellularLocation>
        <location evidence="6">Nucleus</location>
        <location evidence="6">Nucleolus</location>
    </subcellularLocation>
    <text evidence="6">Shuttles between cytoplasm and nucleus/nucleolus.</text>
</comment>
<organism evidence="7 8">
    <name type="scientific">Intoshia linei</name>
    <dbReference type="NCBI Taxonomy" id="1819745"/>
    <lineage>
        <taxon>Eukaryota</taxon>
        <taxon>Metazoa</taxon>
        <taxon>Spiralia</taxon>
        <taxon>Lophotrochozoa</taxon>
        <taxon>Mesozoa</taxon>
        <taxon>Orthonectida</taxon>
        <taxon>Rhopaluridae</taxon>
        <taxon>Intoshia</taxon>
    </lineage>
</organism>
<dbReference type="GO" id="GO:0005737">
    <property type="term" value="C:cytoplasm"/>
    <property type="evidence" value="ECO:0007669"/>
    <property type="project" value="UniProtKB-SubCell"/>
</dbReference>
<accession>A0A177B5S3</accession>
<protein>
    <recommendedName>
        <fullName evidence="6">Eukaryotic translation initiation factor 6</fullName>
        <shortName evidence="6">eIF-6</shortName>
    </recommendedName>
</protein>
<keyword evidence="8" id="KW-1185">Reference proteome</keyword>
<evidence type="ECO:0000256" key="5">
    <source>
        <dbReference type="ARBA" id="ARBA00062592"/>
    </source>
</evidence>
<dbReference type="PANTHER" id="PTHR10784">
    <property type="entry name" value="TRANSLATION INITIATION FACTOR 6"/>
    <property type="match status" value="1"/>
</dbReference>
<evidence type="ECO:0000313" key="8">
    <source>
        <dbReference type="Proteomes" id="UP000078046"/>
    </source>
</evidence>
<dbReference type="FunFam" id="3.75.10.10:FF:000001">
    <property type="entry name" value="Eukaryotic translation initiation factor 6"/>
    <property type="match status" value="1"/>
</dbReference>
<dbReference type="OrthoDB" id="4155914at2759"/>
<keyword evidence="3 6" id="KW-0648">Protein biosynthesis</keyword>
<evidence type="ECO:0000313" key="7">
    <source>
        <dbReference type="EMBL" id="OAF69052.1"/>
    </source>
</evidence>
<sequence>MIVKTHCEGSSEIGVFSKLTNKYCLVGIADSQNFYSTFESELPPEIPVFNALINNTKIIGRMCIGNSKGLLLPHITTDNELKHITNSMPDGVRVKRINERYTALGNMILNNDYVALVHHEISKETEEDICDVLGVEVFRHTIGSNVLAGSYGVLSNKGGLLHSAIKLDERKELSELLGLPLLSGTLNSGCDLIGAGLVVNDWVGFCGLKTTATEMAVIESIFNLDDHNNVEISESLRDPMIEKLL</sequence>
<dbReference type="SMART" id="SM00654">
    <property type="entry name" value="eIF6"/>
    <property type="match status" value="1"/>
</dbReference>
<dbReference type="PIRSF" id="PIRSF006413">
    <property type="entry name" value="IF-6"/>
    <property type="match status" value="1"/>
</dbReference>
<comment type="similarity">
    <text evidence="6">Belongs to the eIF-6 family.</text>
</comment>
<dbReference type="Gene3D" id="3.75.10.10">
    <property type="entry name" value="L-arginine/glycine Amidinotransferase, Chain A"/>
    <property type="match status" value="1"/>
</dbReference>
<dbReference type="InterPro" id="IPR002769">
    <property type="entry name" value="eIF6"/>
</dbReference>
<evidence type="ECO:0000256" key="6">
    <source>
        <dbReference type="HAMAP-Rule" id="MF_03132"/>
    </source>
</evidence>
<dbReference type="CDD" id="cd00527">
    <property type="entry name" value="IF6"/>
    <property type="match status" value="1"/>
</dbReference>
<evidence type="ECO:0000256" key="3">
    <source>
        <dbReference type="ARBA" id="ARBA00022917"/>
    </source>
</evidence>
<dbReference type="GO" id="GO:0005730">
    <property type="term" value="C:nucleolus"/>
    <property type="evidence" value="ECO:0007669"/>
    <property type="project" value="UniProtKB-SubCell"/>
</dbReference>
<dbReference type="AlphaFoldDB" id="A0A177B5S3"/>
<dbReference type="GO" id="GO:0043023">
    <property type="term" value="F:ribosomal large subunit binding"/>
    <property type="evidence" value="ECO:0007669"/>
    <property type="project" value="UniProtKB-UniRule"/>
</dbReference>
<dbReference type="HAMAP" id="MF_00032">
    <property type="entry name" value="eIF_6"/>
    <property type="match status" value="1"/>
</dbReference>
<reference evidence="7 8" key="1">
    <citation type="submission" date="2016-04" db="EMBL/GenBank/DDBJ databases">
        <title>The genome of Intoshia linei affirms orthonectids as highly simplified spiralians.</title>
        <authorList>
            <person name="Mikhailov K.V."/>
            <person name="Slusarev G.S."/>
            <person name="Nikitin M.A."/>
            <person name="Logacheva M.D."/>
            <person name="Penin A."/>
            <person name="Aleoshin V."/>
            <person name="Panchin Y.V."/>
        </authorList>
    </citation>
    <scope>NUCLEOTIDE SEQUENCE [LARGE SCALE GENOMIC DNA]</scope>
    <source>
        <strain evidence="7">Intl2013</strain>
        <tissue evidence="7">Whole animal</tissue>
    </source>
</reference>
<gene>
    <name evidence="6" type="primary">EIF6</name>
    <name evidence="7" type="ORF">A3Q56_03198</name>
</gene>
<proteinExistence type="inferred from homology"/>
<dbReference type="Proteomes" id="UP000078046">
    <property type="component" value="Unassembled WGS sequence"/>
</dbReference>
<evidence type="ECO:0000256" key="2">
    <source>
        <dbReference type="ARBA" id="ARBA00022540"/>
    </source>
</evidence>
<keyword evidence="2 6" id="KW-0396">Initiation factor</keyword>
<comment type="function">
    <text evidence="6">Binds to the 60S ribosomal subunit and prevents its association with the 40S ribosomal subunit to form the 80S initiation complex in the cytoplasm. May also be involved in ribosome biogenesis.</text>
</comment>
<dbReference type="Pfam" id="PF01912">
    <property type="entry name" value="eIF-6"/>
    <property type="match status" value="1"/>
</dbReference>
<comment type="caution">
    <text evidence="7">The sequence shown here is derived from an EMBL/GenBank/DDBJ whole genome shotgun (WGS) entry which is preliminary data.</text>
</comment>
<dbReference type="GO" id="GO:0042273">
    <property type="term" value="P:ribosomal large subunit biogenesis"/>
    <property type="evidence" value="ECO:0007669"/>
    <property type="project" value="UniProtKB-UniRule"/>
</dbReference>
<dbReference type="GO" id="GO:0042256">
    <property type="term" value="P:cytosolic ribosome assembly"/>
    <property type="evidence" value="ECO:0007669"/>
    <property type="project" value="UniProtKB-UniRule"/>
</dbReference>
<dbReference type="EMBL" id="LWCA01000344">
    <property type="protein sequence ID" value="OAF69052.1"/>
    <property type="molecule type" value="Genomic_DNA"/>
</dbReference>
<keyword evidence="4 6" id="KW-0539">Nucleus</keyword>
<keyword evidence="6" id="KW-0690">Ribosome biogenesis</keyword>
<evidence type="ECO:0000256" key="4">
    <source>
        <dbReference type="ARBA" id="ARBA00023242"/>
    </source>
</evidence>
<name>A0A177B5S3_9BILA</name>